<organism evidence="1 2">
    <name type="scientific">Acorus gramineus</name>
    <name type="common">Dwarf sweet flag</name>
    <dbReference type="NCBI Taxonomy" id="55184"/>
    <lineage>
        <taxon>Eukaryota</taxon>
        <taxon>Viridiplantae</taxon>
        <taxon>Streptophyta</taxon>
        <taxon>Embryophyta</taxon>
        <taxon>Tracheophyta</taxon>
        <taxon>Spermatophyta</taxon>
        <taxon>Magnoliopsida</taxon>
        <taxon>Liliopsida</taxon>
        <taxon>Acoraceae</taxon>
        <taxon>Acorus</taxon>
    </lineage>
</organism>
<name>A0AAV8ZZK8_ACOGR</name>
<dbReference type="EMBL" id="JAUJYN010000028">
    <property type="protein sequence ID" value="KAK1257988.1"/>
    <property type="molecule type" value="Genomic_DNA"/>
</dbReference>
<accession>A0AAV8ZZK8</accession>
<sequence>MEILMRNGGFFIAKFSDEDDLMNAMEGGPWLMAKRPIVLRLWNRGMRLEIERLETIPLLICFPTLPLHMWGTRLISKLASAIGKPLYMDSTTAGRPCIAFARVCVEISAHSELPDTILYREDNVWREIPVEYDWKPSPFKKCSTFGHSKAQCSVQGVPQAQSREKTTQHYVPVIRTGNAVASQDAYHLISSTQAINSLEEVPQAVVTQVLLEDSFIVKAVVESAIQETSGHIEVVGQNSVLKEDSTPNSEGGTNNRFSVLEIEDELPQEEEQINVEPNDCYRNSYH</sequence>
<dbReference type="PANTHER" id="PTHR31286:SF180">
    <property type="entry name" value="OS10G0362600 PROTEIN"/>
    <property type="match status" value="1"/>
</dbReference>
<comment type="caution">
    <text evidence="1">The sequence shown here is derived from an EMBL/GenBank/DDBJ whole genome shotgun (WGS) entry which is preliminary data.</text>
</comment>
<evidence type="ECO:0008006" key="3">
    <source>
        <dbReference type="Google" id="ProtNLM"/>
    </source>
</evidence>
<evidence type="ECO:0000313" key="2">
    <source>
        <dbReference type="Proteomes" id="UP001179952"/>
    </source>
</evidence>
<protein>
    <recommendedName>
        <fullName evidence="3">DUF4283 domain-containing protein</fullName>
    </recommendedName>
</protein>
<dbReference type="PANTHER" id="PTHR31286">
    <property type="entry name" value="GLYCINE-RICH CELL WALL STRUCTURAL PROTEIN 1.8-LIKE"/>
    <property type="match status" value="1"/>
</dbReference>
<evidence type="ECO:0000313" key="1">
    <source>
        <dbReference type="EMBL" id="KAK1257988.1"/>
    </source>
</evidence>
<reference evidence="1" key="1">
    <citation type="journal article" date="2023" name="Nat. Commun.">
        <title>Diploid and tetraploid genomes of Acorus and the evolution of monocots.</title>
        <authorList>
            <person name="Ma L."/>
            <person name="Liu K.W."/>
            <person name="Li Z."/>
            <person name="Hsiao Y.Y."/>
            <person name="Qi Y."/>
            <person name="Fu T."/>
            <person name="Tang G.D."/>
            <person name="Zhang D."/>
            <person name="Sun W.H."/>
            <person name="Liu D.K."/>
            <person name="Li Y."/>
            <person name="Chen G.Z."/>
            <person name="Liu X.D."/>
            <person name="Liao X.Y."/>
            <person name="Jiang Y.T."/>
            <person name="Yu X."/>
            <person name="Hao Y."/>
            <person name="Huang J."/>
            <person name="Zhao X.W."/>
            <person name="Ke S."/>
            <person name="Chen Y.Y."/>
            <person name="Wu W.L."/>
            <person name="Hsu J.L."/>
            <person name="Lin Y.F."/>
            <person name="Huang M.D."/>
            <person name="Li C.Y."/>
            <person name="Huang L."/>
            <person name="Wang Z.W."/>
            <person name="Zhao X."/>
            <person name="Zhong W.Y."/>
            <person name="Peng D.H."/>
            <person name="Ahmad S."/>
            <person name="Lan S."/>
            <person name="Zhang J.S."/>
            <person name="Tsai W.C."/>
            <person name="Van de Peer Y."/>
            <person name="Liu Z.J."/>
        </authorList>
    </citation>
    <scope>NUCLEOTIDE SEQUENCE</scope>
    <source>
        <strain evidence="1">SCP</strain>
    </source>
</reference>
<dbReference type="AlphaFoldDB" id="A0AAV8ZZK8"/>
<dbReference type="Proteomes" id="UP001179952">
    <property type="component" value="Unassembled WGS sequence"/>
</dbReference>
<dbReference type="InterPro" id="IPR040256">
    <property type="entry name" value="At4g02000-like"/>
</dbReference>
<keyword evidence="2" id="KW-1185">Reference proteome</keyword>
<proteinExistence type="predicted"/>
<reference evidence="1" key="2">
    <citation type="submission" date="2023-06" db="EMBL/GenBank/DDBJ databases">
        <authorList>
            <person name="Ma L."/>
            <person name="Liu K.-W."/>
            <person name="Li Z."/>
            <person name="Hsiao Y.-Y."/>
            <person name="Qi Y."/>
            <person name="Fu T."/>
            <person name="Tang G."/>
            <person name="Zhang D."/>
            <person name="Sun W.-H."/>
            <person name="Liu D.-K."/>
            <person name="Li Y."/>
            <person name="Chen G.-Z."/>
            <person name="Liu X.-D."/>
            <person name="Liao X.-Y."/>
            <person name="Jiang Y.-T."/>
            <person name="Yu X."/>
            <person name="Hao Y."/>
            <person name="Huang J."/>
            <person name="Zhao X.-W."/>
            <person name="Ke S."/>
            <person name="Chen Y.-Y."/>
            <person name="Wu W.-L."/>
            <person name="Hsu J.-L."/>
            <person name="Lin Y.-F."/>
            <person name="Huang M.-D."/>
            <person name="Li C.-Y."/>
            <person name="Huang L."/>
            <person name="Wang Z.-W."/>
            <person name="Zhao X."/>
            <person name="Zhong W.-Y."/>
            <person name="Peng D.-H."/>
            <person name="Ahmad S."/>
            <person name="Lan S."/>
            <person name="Zhang J.-S."/>
            <person name="Tsai W.-C."/>
            <person name="Van De Peer Y."/>
            <person name="Liu Z.-J."/>
        </authorList>
    </citation>
    <scope>NUCLEOTIDE SEQUENCE</scope>
    <source>
        <strain evidence="1">SCP</strain>
        <tissue evidence="1">Leaves</tissue>
    </source>
</reference>
<gene>
    <name evidence="1" type="ORF">QJS04_geneDACA012737</name>
</gene>